<accession>G1P9I0</accession>
<evidence type="ECO:0000256" key="1">
    <source>
        <dbReference type="ARBA" id="ARBA00004613"/>
    </source>
</evidence>
<dbReference type="GO" id="GO:0005615">
    <property type="term" value="C:extracellular space"/>
    <property type="evidence" value="ECO:0007669"/>
    <property type="project" value="UniProtKB-ARBA"/>
</dbReference>
<dbReference type="CDD" id="cd00062">
    <property type="entry name" value="FN2"/>
    <property type="match status" value="1"/>
</dbReference>
<evidence type="ECO:0000256" key="7">
    <source>
        <dbReference type="PROSITE-ProRule" id="PRU00479"/>
    </source>
</evidence>
<evidence type="ECO:0000256" key="6">
    <source>
        <dbReference type="ARBA" id="ARBA00023279"/>
    </source>
</evidence>
<dbReference type="EMBL" id="AAPE02044458">
    <property type="status" value="NOT_ANNOTATED_CDS"/>
    <property type="molecule type" value="Genomic_DNA"/>
</dbReference>
<dbReference type="GO" id="GO:0007338">
    <property type="term" value="P:single fertilization"/>
    <property type="evidence" value="ECO:0007669"/>
    <property type="project" value="UniProtKB-KW"/>
</dbReference>
<dbReference type="InterPro" id="IPR000562">
    <property type="entry name" value="FN_type2_dom"/>
</dbReference>
<dbReference type="GO" id="GO:0008201">
    <property type="term" value="F:heparin binding"/>
    <property type="evidence" value="ECO:0007669"/>
    <property type="project" value="TreeGrafter"/>
</dbReference>
<dbReference type="OMA" id="QPIATDH"/>
<evidence type="ECO:0000259" key="8">
    <source>
        <dbReference type="PROSITE" id="PS51092"/>
    </source>
</evidence>
<comment type="similarity">
    <text evidence="2">Belongs to the seminal plasma protein family.</text>
</comment>
<dbReference type="PANTHER" id="PTHR22918">
    <property type="entry name" value="SEMINAL PLASMA PROTEIN"/>
    <property type="match status" value="1"/>
</dbReference>
<feature type="disulfide bond" evidence="7">
    <location>
        <begin position="60"/>
        <end position="87"/>
    </location>
</feature>
<evidence type="ECO:0000256" key="4">
    <source>
        <dbReference type="ARBA" id="ARBA00022737"/>
    </source>
</evidence>
<dbReference type="InterPro" id="IPR036943">
    <property type="entry name" value="FN_type2_sf"/>
</dbReference>
<sequence length="87" mass="10372">CVFPFTYQGKKHFDCTLHGSAYNWCSLEEKYSGKWKYCTKDDFAPCFFPFTYDHNLYHSCTTHGSFIKRAWCSVTANYDKDRAWKHC</sequence>
<comment type="caution">
    <text evidence="7">Lacks conserved residue(s) required for the propagation of feature annotation.</text>
</comment>
<dbReference type="FunCoup" id="G1P9I0">
    <property type="interactions" value="17"/>
</dbReference>
<dbReference type="GO" id="GO:1902492">
    <property type="term" value="P:positive regulation of sperm capacitation"/>
    <property type="evidence" value="ECO:0007669"/>
    <property type="project" value="UniProtKB-ARBA"/>
</dbReference>
<keyword evidence="10" id="KW-1185">Reference proteome</keyword>
<evidence type="ECO:0000256" key="2">
    <source>
        <dbReference type="ARBA" id="ARBA00010011"/>
    </source>
</evidence>
<proteinExistence type="inferred from homology"/>
<dbReference type="eggNOG" id="KOG1565">
    <property type="taxonomic scope" value="Eukaryota"/>
</dbReference>
<reference evidence="9 10" key="1">
    <citation type="journal article" date="2011" name="Nature">
        <title>A high-resolution map of human evolutionary constraint using 29 mammals.</title>
        <authorList>
            <person name="Lindblad-Toh K."/>
            <person name="Garber M."/>
            <person name="Zuk O."/>
            <person name="Lin M.F."/>
            <person name="Parker B.J."/>
            <person name="Washietl S."/>
            <person name="Kheradpour P."/>
            <person name="Ernst J."/>
            <person name="Jordan G."/>
            <person name="Mauceli E."/>
            <person name="Ward L.D."/>
            <person name="Lowe C.B."/>
            <person name="Holloway A.K."/>
            <person name="Clamp M."/>
            <person name="Gnerre S."/>
            <person name="Alfoldi J."/>
            <person name="Beal K."/>
            <person name="Chang J."/>
            <person name="Clawson H."/>
            <person name="Cuff J."/>
            <person name="Di Palma F."/>
            <person name="Fitzgerald S."/>
            <person name="Flicek P."/>
            <person name="Guttman M."/>
            <person name="Hubisz M.J."/>
            <person name="Jaffe D.B."/>
            <person name="Jungreis I."/>
            <person name="Kent W.J."/>
            <person name="Kostka D."/>
            <person name="Lara M."/>
            <person name="Martins A.L."/>
            <person name="Massingham T."/>
            <person name="Moltke I."/>
            <person name="Raney B.J."/>
            <person name="Rasmussen M.D."/>
            <person name="Robinson J."/>
            <person name="Stark A."/>
            <person name="Vilella A.J."/>
            <person name="Wen J."/>
            <person name="Xie X."/>
            <person name="Zody M.C."/>
            <person name="Baldwin J."/>
            <person name="Bloom T."/>
            <person name="Chin C.W."/>
            <person name="Heiman D."/>
            <person name="Nicol R."/>
            <person name="Nusbaum C."/>
            <person name="Young S."/>
            <person name="Wilkinson J."/>
            <person name="Worley K.C."/>
            <person name="Kovar C.L."/>
            <person name="Muzny D.M."/>
            <person name="Gibbs R.A."/>
            <person name="Cree A."/>
            <person name="Dihn H.H."/>
            <person name="Fowler G."/>
            <person name="Jhangiani S."/>
            <person name="Joshi V."/>
            <person name="Lee S."/>
            <person name="Lewis L.R."/>
            <person name="Nazareth L.V."/>
            <person name="Okwuonu G."/>
            <person name="Santibanez J."/>
            <person name="Warren W.C."/>
            <person name="Mardis E.R."/>
            <person name="Weinstock G.M."/>
            <person name="Wilson R.K."/>
            <person name="Delehaunty K."/>
            <person name="Dooling D."/>
            <person name="Fronik C."/>
            <person name="Fulton L."/>
            <person name="Fulton B."/>
            <person name="Graves T."/>
            <person name="Minx P."/>
            <person name="Sodergren E."/>
            <person name="Birney E."/>
            <person name="Margulies E.H."/>
            <person name="Herrero J."/>
            <person name="Green E.D."/>
            <person name="Haussler D."/>
            <person name="Siepel A."/>
            <person name="Goldman N."/>
            <person name="Pollard K.S."/>
            <person name="Pedersen J.S."/>
            <person name="Lander E.S."/>
            <person name="Kellis M."/>
        </authorList>
    </citation>
    <scope>NUCLEOTIDE SEQUENCE [LARGE SCALE GENOMIC DNA]</scope>
</reference>
<dbReference type="GO" id="GO:0009986">
    <property type="term" value="C:cell surface"/>
    <property type="evidence" value="ECO:0007669"/>
    <property type="project" value="TreeGrafter"/>
</dbReference>
<dbReference type="GeneTree" id="ENSGT00940000164580"/>
<dbReference type="STRING" id="59463.ENSMLUP00000006888"/>
<dbReference type="InterPro" id="IPR013806">
    <property type="entry name" value="Kringle-like"/>
</dbReference>
<reference evidence="9" key="3">
    <citation type="submission" date="2025-09" db="UniProtKB">
        <authorList>
            <consortium name="Ensembl"/>
        </authorList>
    </citation>
    <scope>IDENTIFICATION</scope>
</reference>
<feature type="domain" description="Fibronectin type-II" evidence="8">
    <location>
        <begin position="1"/>
        <end position="40"/>
    </location>
</feature>
<dbReference type="Gene3D" id="2.10.10.10">
    <property type="entry name" value="Fibronectin, type II, collagen-binding"/>
    <property type="match status" value="2"/>
</dbReference>
<dbReference type="FunFam" id="2.10.10.10:FF:000005">
    <property type="entry name" value="Epididymal sperm binding protein 1"/>
    <property type="match status" value="1"/>
</dbReference>
<keyword evidence="6" id="KW-0278">Fertilization</keyword>
<protein>
    <recommendedName>
        <fullName evidence="8">Fibronectin type-II domain-containing protein</fullName>
    </recommendedName>
</protein>
<dbReference type="FunFam" id="2.10.10.10:FF:000003">
    <property type="entry name" value="binder of sperm protein homolog 1"/>
    <property type="match status" value="1"/>
</dbReference>
<comment type="subcellular location">
    <subcellularLocation>
        <location evidence="1">Secreted</location>
    </subcellularLocation>
</comment>
<dbReference type="Proteomes" id="UP000001074">
    <property type="component" value="Unassembled WGS sequence"/>
</dbReference>
<dbReference type="GO" id="GO:0033700">
    <property type="term" value="P:phospholipid efflux"/>
    <property type="evidence" value="ECO:0007669"/>
    <property type="project" value="UniProtKB-ARBA"/>
</dbReference>
<keyword evidence="5 7" id="KW-1015">Disulfide bond</keyword>
<organism evidence="9 10">
    <name type="scientific">Myotis lucifugus</name>
    <name type="common">Little brown bat</name>
    <dbReference type="NCBI Taxonomy" id="59463"/>
    <lineage>
        <taxon>Eukaryota</taxon>
        <taxon>Metazoa</taxon>
        <taxon>Chordata</taxon>
        <taxon>Craniata</taxon>
        <taxon>Vertebrata</taxon>
        <taxon>Euteleostomi</taxon>
        <taxon>Mammalia</taxon>
        <taxon>Eutheria</taxon>
        <taxon>Laurasiatheria</taxon>
        <taxon>Chiroptera</taxon>
        <taxon>Yangochiroptera</taxon>
        <taxon>Vespertilionidae</taxon>
        <taxon>Myotis</taxon>
    </lineage>
</organism>
<name>G1P9I0_MYOLU</name>
<feature type="domain" description="Fibronectin type-II" evidence="8">
    <location>
        <begin position="41"/>
        <end position="87"/>
    </location>
</feature>
<dbReference type="Ensembl" id="ENSMLUT00000007545.2">
    <property type="protein sequence ID" value="ENSMLUP00000006888.2"/>
    <property type="gene ID" value="ENSMLUG00000007559.2"/>
</dbReference>
<dbReference type="PRINTS" id="PR00013">
    <property type="entry name" value="FNTYPEII"/>
</dbReference>
<reference evidence="9" key="2">
    <citation type="submission" date="2025-08" db="UniProtKB">
        <authorList>
            <consortium name="Ensembl"/>
        </authorList>
    </citation>
    <scope>IDENTIFICATION</scope>
</reference>
<dbReference type="SMART" id="SM00059">
    <property type="entry name" value="FN2"/>
    <property type="match status" value="2"/>
</dbReference>
<keyword evidence="4" id="KW-0677">Repeat</keyword>
<dbReference type="InParanoid" id="G1P9I0"/>
<dbReference type="PROSITE" id="PS51092">
    <property type="entry name" value="FN2_2"/>
    <property type="match status" value="2"/>
</dbReference>
<evidence type="ECO:0000313" key="9">
    <source>
        <dbReference type="Ensembl" id="ENSMLUP00000006888.2"/>
    </source>
</evidence>
<dbReference type="Pfam" id="PF00040">
    <property type="entry name" value="fn2"/>
    <property type="match status" value="2"/>
</dbReference>
<dbReference type="GO" id="GO:0048240">
    <property type="term" value="P:sperm capacitation"/>
    <property type="evidence" value="ECO:0007669"/>
    <property type="project" value="TreeGrafter"/>
</dbReference>
<dbReference type="SUPFAM" id="SSF57440">
    <property type="entry name" value="Kringle-like"/>
    <property type="match status" value="2"/>
</dbReference>
<dbReference type="HOGENOM" id="CLU_126630_1_0_1"/>
<evidence type="ECO:0000256" key="5">
    <source>
        <dbReference type="ARBA" id="ARBA00023157"/>
    </source>
</evidence>
<evidence type="ECO:0000313" key="10">
    <source>
        <dbReference type="Proteomes" id="UP000001074"/>
    </source>
</evidence>
<dbReference type="InterPro" id="IPR051666">
    <property type="entry name" value="SP_Capacitation_Regulator"/>
</dbReference>
<feature type="disulfide bond" evidence="7">
    <location>
        <begin position="46"/>
        <end position="72"/>
    </location>
</feature>
<evidence type="ECO:0000256" key="3">
    <source>
        <dbReference type="ARBA" id="ARBA00022525"/>
    </source>
</evidence>
<dbReference type="AlphaFoldDB" id="G1P9I0"/>
<dbReference type="PANTHER" id="PTHR22918:SF3">
    <property type="entry name" value="SEMINAL PLASMA PROTEIN HSP-1"/>
    <property type="match status" value="1"/>
</dbReference>
<keyword evidence="3" id="KW-0964">Secreted</keyword>